<dbReference type="InterPro" id="IPR036676">
    <property type="entry name" value="PurM-like_C_sf"/>
</dbReference>
<dbReference type="SMART" id="SM01211">
    <property type="entry name" value="GATase_5"/>
    <property type="match status" value="1"/>
</dbReference>
<sequence length="478" mass="52282">MAKLVALGGDRKKAYLTFQEFFQSLGTEVNAWGKPVAALLGAYTAQRELQIAAIGGKDSMSGTFENLTVPPTLVSFAVVTEKAKNVISPEFKAAGDAVILLDVPHDDDDVIDWVIFKDQCDFLHEQILSGKVKAARAVGQGGVAAALAQMAFGNGIGFMTAADIAAADLFALRYGAFVVETDCETAKTWTAHAYRTVVATTTTTDAAIVGNVHIALDELLQAWEKPLAKIFPVQSTAVTGSAELPVFTTYGPKRSESFGKPRVFIPVCPGTNCEYDSAAAFEAAGAVTDTFVLRNETPQALMTSIAEMEKRIARAQIIMFPAVSVPVMNRKVQVNLLLPSSVIPFLPKRWKTSFINGTVWSSGFATVFRRSLNWASCRTAIFSLLMRTARPLHIIQSAVIFRVWSIQRSYPLCPPGSVMPRRVIYTRLPFHTAKGALLLQWNRFMNLPLRGRLQHNMLLPTGRRHTTVCIILTSPSWL</sequence>
<accession>G9YIX4</accession>
<dbReference type="PANTHER" id="PTHR10099:SF1">
    <property type="entry name" value="PHOSPHORIBOSYLFORMYLGLYCINAMIDINE SYNTHASE"/>
    <property type="match status" value="1"/>
</dbReference>
<dbReference type="SUPFAM" id="SSF55326">
    <property type="entry name" value="PurM N-terminal domain-like"/>
    <property type="match status" value="1"/>
</dbReference>
<gene>
    <name evidence="1" type="ORF">HMPREF0080_01618</name>
</gene>
<proteinExistence type="predicted"/>
<dbReference type="AlphaFoldDB" id="G9YIX4"/>
<dbReference type="SUPFAM" id="SSF56042">
    <property type="entry name" value="PurM C-terminal domain-like"/>
    <property type="match status" value="1"/>
</dbReference>
<dbReference type="PANTHER" id="PTHR10099">
    <property type="entry name" value="PHOSPHORIBOSYLFORMYLGLYCINAMIDINE SYNTHASE"/>
    <property type="match status" value="1"/>
</dbReference>
<evidence type="ECO:0000313" key="2">
    <source>
        <dbReference type="Proteomes" id="UP000005481"/>
    </source>
</evidence>
<dbReference type="Proteomes" id="UP000005481">
    <property type="component" value="Unassembled WGS sequence"/>
</dbReference>
<dbReference type="PATRIC" id="fig|861450.3.peg.1492"/>
<dbReference type="eggNOG" id="COG0047">
    <property type="taxonomic scope" value="Bacteria"/>
</dbReference>
<comment type="caution">
    <text evidence="1">The sequence shown here is derived from an EMBL/GenBank/DDBJ whole genome shotgun (WGS) entry which is preliminary data.</text>
</comment>
<dbReference type="CDD" id="cd02204">
    <property type="entry name" value="PurL_repeat2"/>
    <property type="match status" value="1"/>
</dbReference>
<dbReference type="InterPro" id="IPR036921">
    <property type="entry name" value="PurM-like_N_sf"/>
</dbReference>
<dbReference type="GO" id="GO:0006164">
    <property type="term" value="P:purine nucleotide biosynthetic process"/>
    <property type="evidence" value="ECO:0007669"/>
    <property type="project" value="TreeGrafter"/>
</dbReference>
<dbReference type="Pfam" id="PF13507">
    <property type="entry name" value="GATase_5"/>
    <property type="match status" value="1"/>
</dbReference>
<dbReference type="GO" id="GO:0005737">
    <property type="term" value="C:cytoplasm"/>
    <property type="evidence" value="ECO:0007669"/>
    <property type="project" value="TreeGrafter"/>
</dbReference>
<evidence type="ECO:0000313" key="1">
    <source>
        <dbReference type="EMBL" id="EHM39267.1"/>
    </source>
</evidence>
<protein>
    <submittedName>
        <fullName evidence="1">Uncharacterized protein</fullName>
    </submittedName>
</protein>
<dbReference type="Gene3D" id="3.40.50.880">
    <property type="match status" value="1"/>
</dbReference>
<dbReference type="InterPro" id="IPR029062">
    <property type="entry name" value="Class_I_gatase-like"/>
</dbReference>
<keyword evidence="2" id="KW-1185">Reference proteome</keyword>
<dbReference type="EMBL" id="AGCJ01000071">
    <property type="protein sequence ID" value="EHM39267.1"/>
    <property type="molecule type" value="Genomic_DNA"/>
</dbReference>
<dbReference type="Gene3D" id="3.90.650.10">
    <property type="entry name" value="PurM-like C-terminal domain"/>
    <property type="match status" value="1"/>
</dbReference>
<reference evidence="1 2" key="1">
    <citation type="submission" date="2011-08" db="EMBL/GenBank/DDBJ databases">
        <authorList>
            <person name="Weinstock G."/>
            <person name="Sodergren E."/>
            <person name="Clifton S."/>
            <person name="Fulton L."/>
            <person name="Fulton B."/>
            <person name="Courtney L."/>
            <person name="Fronick C."/>
            <person name="Harrison M."/>
            <person name="Strong C."/>
            <person name="Farmer C."/>
            <person name="Delahaunty K."/>
            <person name="Markovic C."/>
            <person name="Hall O."/>
            <person name="Minx P."/>
            <person name="Tomlinson C."/>
            <person name="Mitreva M."/>
            <person name="Hou S."/>
            <person name="Chen J."/>
            <person name="Wollam A."/>
            <person name="Pepin K.H."/>
            <person name="Johnson M."/>
            <person name="Bhonagiri V."/>
            <person name="Zhang X."/>
            <person name="Suruliraj S."/>
            <person name="Warren W."/>
            <person name="Chinwalla A."/>
            <person name="Mardis E.R."/>
            <person name="Wilson R.K."/>
        </authorList>
    </citation>
    <scope>NUCLEOTIDE SEQUENCE [LARGE SCALE GENOMIC DNA]</scope>
    <source>
        <strain evidence="1 2">F0357</strain>
    </source>
</reference>
<name>G9YIX4_9FIRM</name>
<dbReference type="HOGENOM" id="CLU_570674_0_0_9"/>
<dbReference type="GO" id="GO:0004642">
    <property type="term" value="F:phosphoribosylformylglycinamidine synthase activity"/>
    <property type="evidence" value="ECO:0007669"/>
    <property type="project" value="TreeGrafter"/>
</dbReference>
<organism evidence="1 2">
    <name type="scientific">Anaeroglobus geminatus F0357</name>
    <dbReference type="NCBI Taxonomy" id="861450"/>
    <lineage>
        <taxon>Bacteria</taxon>
        <taxon>Bacillati</taxon>
        <taxon>Bacillota</taxon>
        <taxon>Negativicutes</taxon>
        <taxon>Veillonellales</taxon>
        <taxon>Veillonellaceae</taxon>
        <taxon>Anaeroglobus</taxon>
    </lineage>
</organism>
<dbReference type="Gene3D" id="3.30.1330.10">
    <property type="entry name" value="PurM-like, N-terminal domain"/>
    <property type="match status" value="1"/>
</dbReference>
<dbReference type="eggNOG" id="COG0046">
    <property type="taxonomic scope" value="Bacteria"/>
</dbReference>
<dbReference type="STRING" id="861450.HMPREF0080_01618"/>